<keyword evidence="1" id="KW-0808">Transferase</keyword>
<proteinExistence type="predicted"/>
<dbReference type="SMART" id="SM00822">
    <property type="entry name" value="PKS_KR"/>
    <property type="match status" value="1"/>
</dbReference>
<dbReference type="Gene3D" id="3.10.129.110">
    <property type="entry name" value="Polyketide synthase dehydratase"/>
    <property type="match status" value="1"/>
</dbReference>
<name>A0A4U3LL57_9ACTN</name>
<dbReference type="OrthoDB" id="4537517at2"/>
<dbReference type="InterPro" id="IPR050091">
    <property type="entry name" value="PKS_NRPS_Biosynth_Enz"/>
</dbReference>
<dbReference type="SUPFAM" id="SSF51735">
    <property type="entry name" value="NAD(P)-binding Rossmann-fold domains"/>
    <property type="match status" value="2"/>
</dbReference>
<dbReference type="InterPro" id="IPR049551">
    <property type="entry name" value="PKS_DH_C"/>
</dbReference>
<dbReference type="Pfam" id="PF22953">
    <property type="entry name" value="SpnB_Rossmann"/>
    <property type="match status" value="1"/>
</dbReference>
<feature type="region of interest" description="Disordered" evidence="2">
    <location>
        <begin position="460"/>
        <end position="485"/>
    </location>
</feature>
<evidence type="ECO:0000256" key="2">
    <source>
        <dbReference type="SAM" id="MobiDB-lite"/>
    </source>
</evidence>
<feature type="domain" description="Ketoreductase" evidence="3">
    <location>
        <begin position="290"/>
        <end position="460"/>
    </location>
</feature>
<sequence length="485" mass="49749">LAAAGHDHGPAFLGLTRLWRRDDEVFAEVTGPTALDAPRHALHPALLTAALQPLLAEAGPAAVPAEWRGAVLHTPGTAALRLHATRTGEDAFALAVTGPDGVPVATVESVRLRRLDGLRPADARPDRFLTLTWPETPLPADPAVSWTVAAPGIPGLAEPGAPDRPDDAEFVLLPVTSASTLLPELLAWLAGDSPARLVIVTRHAVTVAAGDVQDLAPAPVWGLVRAAQSEHPGRITLVDLDGHESSLIALPAALALDEPQVALRQGVAHVPRLVTATPADFPSEPGRSAGTVLVSGSGDLAGAAAEHLVTVLGRDRLLLVGADAELAERLRGLGADVLVAADGAADRESLAEALALLPAEHPLTGVVHVADSDVESVLTSYTPEQFTTGLRRAGDAAWNLHELTLGLDLDLFALLTPHVSGVLGGTGQGARAATGAYLDALAHHRATLGLPGVAVAWGPREEDAGSGRPGLVPAGKGQSAPLFGL</sequence>
<evidence type="ECO:0000313" key="5">
    <source>
        <dbReference type="Proteomes" id="UP000308705"/>
    </source>
</evidence>
<dbReference type="InterPro" id="IPR036291">
    <property type="entry name" value="NAD(P)-bd_dom_sf"/>
</dbReference>
<accession>A0A4U3LL57</accession>
<dbReference type="InterPro" id="IPR057326">
    <property type="entry name" value="KR_dom"/>
</dbReference>
<comment type="caution">
    <text evidence="4">The sequence shown here is derived from an EMBL/GenBank/DDBJ whole genome shotgun (WGS) entry which is preliminary data.</text>
</comment>
<dbReference type="EMBL" id="SZQA01000108">
    <property type="protein sequence ID" value="TKK75804.1"/>
    <property type="molecule type" value="Genomic_DNA"/>
</dbReference>
<dbReference type="Proteomes" id="UP000308705">
    <property type="component" value="Unassembled WGS sequence"/>
</dbReference>
<dbReference type="InterPro" id="IPR042104">
    <property type="entry name" value="PKS_dehydratase_sf"/>
</dbReference>
<dbReference type="Pfam" id="PF14765">
    <property type="entry name" value="PS-DH"/>
    <property type="match status" value="1"/>
</dbReference>
<dbReference type="Gene3D" id="3.40.50.720">
    <property type="entry name" value="NAD(P)-binding Rossmann-like Domain"/>
    <property type="match status" value="1"/>
</dbReference>
<protein>
    <submittedName>
        <fullName evidence="4">KR domain-containing protein</fullName>
    </submittedName>
</protein>
<evidence type="ECO:0000259" key="3">
    <source>
        <dbReference type="SMART" id="SM00822"/>
    </source>
</evidence>
<dbReference type="InterPro" id="IPR013968">
    <property type="entry name" value="PKS_KR"/>
</dbReference>
<dbReference type="InterPro" id="IPR055123">
    <property type="entry name" value="SpnB-like_Rossmann"/>
</dbReference>
<feature type="non-terminal residue" evidence="4">
    <location>
        <position position="1"/>
    </location>
</feature>
<reference evidence="4 5" key="1">
    <citation type="submission" date="2019-04" db="EMBL/GenBank/DDBJ databases">
        <title>Herbidospora sp. NEAU-GS14.nov., a novel actinomycete isolated from soil.</title>
        <authorList>
            <person name="Han L."/>
        </authorList>
    </citation>
    <scope>NUCLEOTIDE SEQUENCE [LARGE SCALE GENOMIC DNA]</scope>
    <source>
        <strain evidence="4 5">NEAU-GS14</strain>
    </source>
</reference>
<evidence type="ECO:0000256" key="1">
    <source>
        <dbReference type="ARBA" id="ARBA00022679"/>
    </source>
</evidence>
<dbReference type="GO" id="GO:0006633">
    <property type="term" value="P:fatty acid biosynthetic process"/>
    <property type="evidence" value="ECO:0007669"/>
    <property type="project" value="TreeGrafter"/>
</dbReference>
<gene>
    <name evidence="4" type="ORF">FDA94_38895</name>
</gene>
<keyword evidence="5" id="KW-1185">Reference proteome</keyword>
<dbReference type="RefSeq" id="WP_137252012.1">
    <property type="nucleotide sequence ID" value="NZ_SZQA01000108.1"/>
</dbReference>
<evidence type="ECO:0000313" key="4">
    <source>
        <dbReference type="EMBL" id="TKK75804.1"/>
    </source>
</evidence>
<organism evidence="4 5">
    <name type="scientific">Herbidospora galbida</name>
    <dbReference type="NCBI Taxonomy" id="2575442"/>
    <lineage>
        <taxon>Bacteria</taxon>
        <taxon>Bacillati</taxon>
        <taxon>Actinomycetota</taxon>
        <taxon>Actinomycetes</taxon>
        <taxon>Streptosporangiales</taxon>
        <taxon>Streptosporangiaceae</taxon>
        <taxon>Herbidospora</taxon>
    </lineage>
</organism>
<dbReference type="PANTHER" id="PTHR43775">
    <property type="entry name" value="FATTY ACID SYNTHASE"/>
    <property type="match status" value="1"/>
</dbReference>
<feature type="non-terminal residue" evidence="4">
    <location>
        <position position="485"/>
    </location>
</feature>
<dbReference type="PANTHER" id="PTHR43775:SF51">
    <property type="entry name" value="INACTIVE PHENOLPHTHIOCEROL SYNTHESIS POLYKETIDE SYNTHASE TYPE I PKS1-RELATED"/>
    <property type="match status" value="1"/>
</dbReference>
<dbReference type="Pfam" id="PF08659">
    <property type="entry name" value="KR"/>
    <property type="match status" value="1"/>
</dbReference>
<dbReference type="GO" id="GO:0004312">
    <property type="term" value="F:fatty acid synthase activity"/>
    <property type="evidence" value="ECO:0007669"/>
    <property type="project" value="TreeGrafter"/>
</dbReference>
<dbReference type="AlphaFoldDB" id="A0A4U3LL57"/>